<accession>A0ACD3YRE4</accession>
<keyword evidence="2" id="KW-1185">Reference proteome</keyword>
<dbReference type="EMBL" id="CP090031">
    <property type="protein sequence ID" value="UPK91505.1"/>
    <property type="molecule type" value="Genomic_DNA"/>
</dbReference>
<name>A0ACD3YRE4_FUSSC</name>
<sequence length="308" mass="33940">MTPVLVAGGTGSIGRAIVEALVEQGKFDVIVLGRKSNTELEALLGARVIATDYGSVDGLVKILEENKVDTVISALGGLAPPDAEKALIYAAEASSVTRRFIPSVFGVKYRPDQAWFPAAQSKLAAMSELEGTKLEWTIICNGFFLDYWGMPKVKSYLSPMTLFIDAASKEAAIPGSGNTPVVFTYSHDVAKFTAALLTLDKWEKESYIIGTKLSLNEFLQFAEEVRGEFKKTHDSLELLRSGKITELTGHRYAYEYFPKEALQGMLATFGILFDEGQFDFKPERSLNDIFPEIKPVSAKEMLEIGWKN</sequence>
<evidence type="ECO:0000313" key="1">
    <source>
        <dbReference type="EMBL" id="UPK91505.1"/>
    </source>
</evidence>
<protein>
    <submittedName>
        <fullName evidence="1">Uncharacterized protein</fullName>
    </submittedName>
</protein>
<organism evidence="1 2">
    <name type="scientific">Fusarium solani subsp. cucurbitae</name>
    <name type="common">Neocosmosporum cucurbitae</name>
    <dbReference type="NCBI Taxonomy" id="2747967"/>
    <lineage>
        <taxon>Eukaryota</taxon>
        <taxon>Fungi</taxon>
        <taxon>Dikarya</taxon>
        <taxon>Ascomycota</taxon>
        <taxon>Pezizomycotina</taxon>
        <taxon>Sordariomycetes</taxon>
        <taxon>Hypocreomycetidae</taxon>
        <taxon>Hypocreales</taxon>
        <taxon>Nectriaceae</taxon>
        <taxon>Fusarium</taxon>
        <taxon>Fusarium solani species complex</taxon>
    </lineage>
</organism>
<reference evidence="1" key="1">
    <citation type="submission" date="2021-11" db="EMBL/GenBank/DDBJ databases">
        <title>Fusarium solani-melongenae Genome sequencing and assembly.</title>
        <authorList>
            <person name="Xie S."/>
            <person name="Huang L."/>
            <person name="Zhang X."/>
        </authorList>
    </citation>
    <scope>NUCLEOTIDE SEQUENCE</scope>
    <source>
        <strain evidence="1">CRI 24-3</strain>
    </source>
</reference>
<gene>
    <name evidence="1" type="ORF">LCI18_002440</name>
</gene>
<dbReference type="Proteomes" id="UP000830768">
    <property type="component" value="Chromosome 2"/>
</dbReference>
<evidence type="ECO:0000313" key="2">
    <source>
        <dbReference type="Proteomes" id="UP000830768"/>
    </source>
</evidence>
<proteinExistence type="predicted"/>